<organism evidence="2 3">
    <name type="scientific">Afipia massiliensis</name>
    <dbReference type="NCBI Taxonomy" id="211460"/>
    <lineage>
        <taxon>Bacteria</taxon>
        <taxon>Pseudomonadati</taxon>
        <taxon>Pseudomonadota</taxon>
        <taxon>Alphaproteobacteria</taxon>
        <taxon>Hyphomicrobiales</taxon>
        <taxon>Nitrobacteraceae</taxon>
        <taxon>Afipia</taxon>
    </lineage>
</organism>
<dbReference type="OrthoDB" id="9816468at2"/>
<dbReference type="AlphaFoldDB" id="A0A4U6BWZ2"/>
<keyword evidence="1" id="KW-1133">Transmembrane helix</keyword>
<feature type="transmembrane region" description="Helical" evidence="1">
    <location>
        <begin position="154"/>
        <end position="176"/>
    </location>
</feature>
<keyword evidence="3" id="KW-1185">Reference proteome</keyword>
<name>A0A4U6BWZ2_9BRAD</name>
<evidence type="ECO:0000256" key="1">
    <source>
        <dbReference type="SAM" id="Phobius"/>
    </source>
</evidence>
<reference evidence="2" key="1">
    <citation type="submission" date="2019-04" db="EMBL/GenBank/DDBJ databases">
        <title>Whole genome sequencing of cave bacteria.</title>
        <authorList>
            <person name="Gan H.M."/>
            <person name="Barton H."/>
            <person name="Savka M.A."/>
        </authorList>
    </citation>
    <scope>NUCLEOTIDE SEQUENCE [LARGE SCALE GENOMIC DNA]</scope>
    <source>
        <strain evidence="2">LC387</strain>
    </source>
</reference>
<dbReference type="Proteomes" id="UP000034832">
    <property type="component" value="Unassembled WGS sequence"/>
</dbReference>
<keyword evidence="1" id="KW-0472">Membrane</keyword>
<dbReference type="InterPro" id="IPR009495">
    <property type="entry name" value="NrsF"/>
</dbReference>
<evidence type="ECO:0000313" key="3">
    <source>
        <dbReference type="Proteomes" id="UP000034832"/>
    </source>
</evidence>
<comment type="caution">
    <text evidence="2">The sequence shown here is derived from an EMBL/GenBank/DDBJ whole genome shotgun (WGS) entry which is preliminary data.</text>
</comment>
<dbReference type="RefSeq" id="WP_046830248.1">
    <property type="nucleotide sequence ID" value="NZ_LBIA02000001.1"/>
</dbReference>
<keyword evidence="1" id="KW-0812">Transmembrane</keyword>
<gene>
    <name evidence="2" type="ORF">YH63_021250</name>
</gene>
<feature type="transmembrane region" description="Helical" evidence="1">
    <location>
        <begin position="58"/>
        <end position="78"/>
    </location>
</feature>
<protein>
    <submittedName>
        <fullName evidence="2">DUF1109 domain-containing protein</fullName>
    </submittedName>
</protein>
<proteinExistence type="predicted"/>
<feature type="transmembrane region" description="Helical" evidence="1">
    <location>
        <begin position="128"/>
        <end position="148"/>
    </location>
</feature>
<dbReference type="EMBL" id="LBIA02000001">
    <property type="protein sequence ID" value="TKT73748.1"/>
    <property type="molecule type" value="Genomic_DNA"/>
</dbReference>
<evidence type="ECO:0000313" key="2">
    <source>
        <dbReference type="EMBL" id="TKT73748.1"/>
    </source>
</evidence>
<feature type="transmembrane region" description="Helical" evidence="1">
    <location>
        <begin position="90"/>
        <end position="107"/>
    </location>
</feature>
<feature type="transmembrane region" description="Helical" evidence="1">
    <location>
        <begin position="188"/>
        <end position="210"/>
    </location>
</feature>
<dbReference type="Pfam" id="PF06532">
    <property type="entry name" value="NrsF"/>
    <property type="match status" value="1"/>
</dbReference>
<dbReference type="STRING" id="211460.YH63_20980"/>
<feature type="transmembrane region" description="Helical" evidence="1">
    <location>
        <begin position="24"/>
        <end position="46"/>
    </location>
</feature>
<sequence>MDTNDLIRTLAADNDVHERPVGNLLLVALVLAVPVSTALFLAGLGVRSDVMTAMRNPFFDLKFVITMALAAAAIAISLHLSRPEASLGRWAWLLAIPVGLLGIGLMSEMMMPHRAPMSTRMMGSNSRVCLVAIPLLSLPLLVAALFALRRGASSRPAVAGAFAGLLSAGLAATLYAAHCTDDSPMFVATWYTIAIGFVAAIGALAGSRVLRF</sequence>
<accession>A0A4U6BWZ2</accession>